<dbReference type="InterPro" id="IPR002035">
    <property type="entry name" value="VWF_A"/>
</dbReference>
<dbReference type="SUPFAM" id="SSF53300">
    <property type="entry name" value="vWA-like"/>
    <property type="match status" value="1"/>
</dbReference>
<organism evidence="3 4">
    <name type="scientific">Diploscapter pachys</name>
    <dbReference type="NCBI Taxonomy" id="2018661"/>
    <lineage>
        <taxon>Eukaryota</taxon>
        <taxon>Metazoa</taxon>
        <taxon>Ecdysozoa</taxon>
        <taxon>Nematoda</taxon>
        <taxon>Chromadorea</taxon>
        <taxon>Rhabditida</taxon>
        <taxon>Rhabditina</taxon>
        <taxon>Rhabditomorpha</taxon>
        <taxon>Rhabditoidea</taxon>
        <taxon>Rhabditidae</taxon>
        <taxon>Diploscapter</taxon>
    </lineage>
</organism>
<feature type="domain" description="VWFA" evidence="2">
    <location>
        <begin position="195"/>
        <end position="306"/>
    </location>
</feature>
<sequence length="306" mass="33621">MALFWQQIPAVVTSLMREFLSRLTIRTALLDPTASPWHRTRMLPIYPVVDQEGTLYSTDPSTGVFIDADQKPISTDSSGKPIAPDSSPLPTNENQQFVLISDVQTTPSLVATDDSGRKIFPIVREDGSELGKDSTGRFITDEGVPIELDEQDRPLGIDGEPLPTNSAGEYIMVSPSSDLSTHQPYDCNIGNALMDIVFAVDLNSFTADNFGNAKSFIGDFVDSIDMAPDVSRISTLFVSSDIHVPLPLGGYQEKEHLKSLLRDYSYPAISDSQTIDASNAIRQQFTTFPRTDASKLVIILTNNNDW</sequence>
<dbReference type="OrthoDB" id="6022609at2759"/>
<evidence type="ECO:0000259" key="2">
    <source>
        <dbReference type="PROSITE" id="PS50234"/>
    </source>
</evidence>
<dbReference type="Proteomes" id="UP000218231">
    <property type="component" value="Unassembled WGS sequence"/>
</dbReference>
<dbReference type="STRING" id="2018661.A0A2A2KNF5"/>
<keyword evidence="4" id="KW-1185">Reference proteome</keyword>
<feature type="region of interest" description="Disordered" evidence="1">
    <location>
        <begin position="69"/>
        <end position="91"/>
    </location>
</feature>
<dbReference type="PROSITE" id="PS50234">
    <property type="entry name" value="VWFA"/>
    <property type="match status" value="1"/>
</dbReference>
<reference evidence="3 4" key="1">
    <citation type="journal article" date="2017" name="Curr. Biol.">
        <title>Genome architecture and evolution of a unichromosomal asexual nematode.</title>
        <authorList>
            <person name="Fradin H."/>
            <person name="Zegar C."/>
            <person name="Gutwein M."/>
            <person name="Lucas J."/>
            <person name="Kovtun M."/>
            <person name="Corcoran D."/>
            <person name="Baugh L.R."/>
            <person name="Kiontke K."/>
            <person name="Gunsalus K."/>
            <person name="Fitch D.H."/>
            <person name="Piano F."/>
        </authorList>
    </citation>
    <scope>NUCLEOTIDE SEQUENCE [LARGE SCALE GENOMIC DNA]</scope>
    <source>
        <strain evidence="3">PF1309</strain>
    </source>
</reference>
<name>A0A2A2KNF5_9BILA</name>
<evidence type="ECO:0000256" key="1">
    <source>
        <dbReference type="SAM" id="MobiDB-lite"/>
    </source>
</evidence>
<dbReference type="AlphaFoldDB" id="A0A2A2KNF5"/>
<protein>
    <recommendedName>
        <fullName evidence="2">VWFA domain-containing protein</fullName>
    </recommendedName>
</protein>
<gene>
    <name evidence="3" type="ORF">WR25_05637</name>
</gene>
<accession>A0A2A2KNF5</accession>
<dbReference type="Pfam" id="PF00092">
    <property type="entry name" value="VWA"/>
    <property type="match status" value="1"/>
</dbReference>
<evidence type="ECO:0000313" key="4">
    <source>
        <dbReference type="Proteomes" id="UP000218231"/>
    </source>
</evidence>
<dbReference type="Gene3D" id="3.40.50.410">
    <property type="entry name" value="von Willebrand factor, type A domain"/>
    <property type="match status" value="1"/>
</dbReference>
<dbReference type="CDD" id="cd01450">
    <property type="entry name" value="vWFA_subfamily_ECM"/>
    <property type="match status" value="1"/>
</dbReference>
<proteinExistence type="predicted"/>
<dbReference type="InterPro" id="IPR036465">
    <property type="entry name" value="vWFA_dom_sf"/>
</dbReference>
<comment type="caution">
    <text evidence="3">The sequence shown here is derived from an EMBL/GenBank/DDBJ whole genome shotgun (WGS) entry which is preliminary data.</text>
</comment>
<dbReference type="EMBL" id="LIAE01008112">
    <property type="protein sequence ID" value="PAV75442.1"/>
    <property type="molecule type" value="Genomic_DNA"/>
</dbReference>
<evidence type="ECO:0000313" key="3">
    <source>
        <dbReference type="EMBL" id="PAV75442.1"/>
    </source>
</evidence>